<dbReference type="EMBL" id="GG657452">
    <property type="protein sequence ID" value="OAT07106.1"/>
    <property type="molecule type" value="Genomic_DNA"/>
</dbReference>
<name>A0A179UGD2_BLAGS</name>
<dbReference type="AlphaFoldDB" id="A0A179UGD2"/>
<feature type="compositionally biased region" description="Polar residues" evidence="1">
    <location>
        <begin position="136"/>
        <end position="145"/>
    </location>
</feature>
<reference evidence="4" key="1">
    <citation type="journal article" date="2015" name="PLoS Genet.">
        <title>The dynamic genome and transcriptome of the human fungal pathogen Blastomyces and close relative Emmonsia.</title>
        <authorList>
            <person name="Munoz J.F."/>
            <person name="Gauthier G.M."/>
            <person name="Desjardins C.A."/>
            <person name="Gallo J.E."/>
            <person name="Holder J."/>
            <person name="Sullivan T.D."/>
            <person name="Marty A.J."/>
            <person name="Carmen J.C."/>
            <person name="Chen Z."/>
            <person name="Ding L."/>
            <person name="Gujja S."/>
            <person name="Magrini V."/>
            <person name="Misas E."/>
            <person name="Mitreva M."/>
            <person name="Priest M."/>
            <person name="Saif S."/>
            <person name="Whiston E.A."/>
            <person name="Young S."/>
            <person name="Zeng Q."/>
            <person name="Goldman W.E."/>
            <person name="Mardis E.R."/>
            <person name="Taylor J.W."/>
            <person name="McEwen J.G."/>
            <person name="Clay O.K."/>
            <person name="Klein B.S."/>
            <person name="Cuomo C.A."/>
        </authorList>
    </citation>
    <scope>NUCLEOTIDE SEQUENCE [LARGE SCALE GENOMIC DNA]</scope>
    <source>
        <strain evidence="4">SLH14081</strain>
    </source>
</reference>
<keyword evidence="4" id="KW-1185">Reference proteome</keyword>
<proteinExistence type="predicted"/>
<feature type="transmembrane region" description="Helical" evidence="2">
    <location>
        <begin position="6"/>
        <end position="30"/>
    </location>
</feature>
<dbReference type="VEuPathDB" id="FungiDB:BDBG_03207"/>
<evidence type="ECO:0000256" key="1">
    <source>
        <dbReference type="SAM" id="MobiDB-lite"/>
    </source>
</evidence>
<organism evidence="3 4">
    <name type="scientific">Blastomyces gilchristii (strain SLH14081)</name>
    <name type="common">Blastomyces dermatitidis</name>
    <dbReference type="NCBI Taxonomy" id="559298"/>
    <lineage>
        <taxon>Eukaryota</taxon>
        <taxon>Fungi</taxon>
        <taxon>Dikarya</taxon>
        <taxon>Ascomycota</taxon>
        <taxon>Pezizomycotina</taxon>
        <taxon>Eurotiomycetes</taxon>
        <taxon>Eurotiomycetidae</taxon>
        <taxon>Onygenales</taxon>
        <taxon>Ajellomycetaceae</taxon>
        <taxon>Blastomyces</taxon>
    </lineage>
</organism>
<feature type="compositionally biased region" description="Acidic residues" evidence="1">
    <location>
        <begin position="199"/>
        <end position="210"/>
    </location>
</feature>
<feature type="region of interest" description="Disordered" evidence="1">
    <location>
        <begin position="121"/>
        <end position="148"/>
    </location>
</feature>
<dbReference type="Proteomes" id="UP000002038">
    <property type="component" value="Unassembled WGS sequence"/>
</dbReference>
<keyword evidence="2" id="KW-0812">Transmembrane</keyword>
<feature type="compositionally biased region" description="Low complexity" evidence="1">
    <location>
        <begin position="182"/>
        <end position="195"/>
    </location>
</feature>
<sequence>MLGTYITNLMILPIALLITIPLAFIATITITIAFTTLCLRLCLVYLDFFAALARAYVHTLPASNSTTTTAIYPRNPLLHTIYNNPIRRRSRFQPGTQLPAENQVSPGNIYRRSPYLLLRRSSTPPERARRLRRQSSHGSLTQISRLSRKYSLPTPGSLSSFVGEPNLSGNFDPIDGPFQIPAGSASSSQISSASSDKAGDDEHDDRDDEHDAAAEILNY</sequence>
<gene>
    <name evidence="3" type="ORF">BDBG_03207</name>
</gene>
<dbReference type="KEGG" id="bgh:BDBG_03207"/>
<feature type="region of interest" description="Disordered" evidence="1">
    <location>
        <begin position="170"/>
        <end position="219"/>
    </location>
</feature>
<keyword evidence="2" id="KW-0472">Membrane</keyword>
<dbReference type="OrthoDB" id="4188617at2759"/>
<evidence type="ECO:0000256" key="2">
    <source>
        <dbReference type="SAM" id="Phobius"/>
    </source>
</evidence>
<keyword evidence="2" id="KW-1133">Transmembrane helix</keyword>
<accession>A0A179UGD2</accession>
<dbReference type="GeneID" id="8505706"/>
<protein>
    <submittedName>
        <fullName evidence="3">Uncharacterized protein</fullName>
    </submittedName>
</protein>
<evidence type="ECO:0000313" key="4">
    <source>
        <dbReference type="Proteomes" id="UP000002038"/>
    </source>
</evidence>
<evidence type="ECO:0000313" key="3">
    <source>
        <dbReference type="EMBL" id="OAT07106.1"/>
    </source>
</evidence>
<dbReference type="RefSeq" id="XP_002626043.1">
    <property type="nucleotide sequence ID" value="XM_002625997.1"/>
</dbReference>